<sequence length="160" mass="18185">VKRGRFGQFLACSGYPDCKTTRKIIETKQGLSAAKPDQLLEEKCPKCESQLVIKQGRFGEFTACSSYPTCKYVKLKSTGVSCPKDGGDIVERKTRRNIPFFGCSNYPDCDFTLWKRPLAEACPKCKREYLVEKTTKRHGRQVFCDNDECDYIRSEELAAV</sequence>
<evidence type="ECO:0000313" key="2">
    <source>
        <dbReference type="EMBL" id="SUZ80372.1"/>
    </source>
</evidence>
<name>A0A381QM10_9ZZZZ</name>
<dbReference type="GO" id="GO:0003677">
    <property type="term" value="F:DNA binding"/>
    <property type="evidence" value="ECO:0007669"/>
    <property type="project" value="InterPro"/>
</dbReference>
<organism evidence="2">
    <name type="scientific">marine metagenome</name>
    <dbReference type="NCBI Taxonomy" id="408172"/>
    <lineage>
        <taxon>unclassified sequences</taxon>
        <taxon>metagenomes</taxon>
        <taxon>ecological metagenomes</taxon>
    </lineage>
</organism>
<dbReference type="AlphaFoldDB" id="A0A381QM10"/>
<feature type="domain" description="DNA topoisomerase type IA zn finger" evidence="1">
    <location>
        <begin position="80"/>
        <end position="115"/>
    </location>
</feature>
<dbReference type="SUPFAM" id="SSF57783">
    <property type="entry name" value="Zinc beta-ribbon"/>
    <property type="match status" value="2"/>
</dbReference>
<feature type="domain" description="DNA topoisomerase type IA zn finger" evidence="1">
    <location>
        <begin position="120"/>
        <end position="155"/>
    </location>
</feature>
<accession>A0A381QM10</accession>
<protein>
    <recommendedName>
        <fullName evidence="1">DNA topoisomerase type IA zn finger domain-containing protein</fullName>
    </recommendedName>
</protein>
<dbReference type="InterPro" id="IPR013498">
    <property type="entry name" value="Topo_IA_Znf"/>
</dbReference>
<dbReference type="GO" id="GO:0005694">
    <property type="term" value="C:chromosome"/>
    <property type="evidence" value="ECO:0007669"/>
    <property type="project" value="InterPro"/>
</dbReference>
<dbReference type="GO" id="GO:0006265">
    <property type="term" value="P:DNA topological change"/>
    <property type="evidence" value="ECO:0007669"/>
    <property type="project" value="InterPro"/>
</dbReference>
<reference evidence="2" key="1">
    <citation type="submission" date="2018-05" db="EMBL/GenBank/DDBJ databases">
        <authorList>
            <person name="Lanie J.A."/>
            <person name="Ng W.-L."/>
            <person name="Kazmierczak K.M."/>
            <person name="Andrzejewski T.M."/>
            <person name="Davidsen T.M."/>
            <person name="Wayne K.J."/>
            <person name="Tettelin H."/>
            <person name="Glass J.I."/>
            <person name="Rusch D."/>
            <person name="Podicherti R."/>
            <person name="Tsui H.-C.T."/>
            <person name="Winkler M.E."/>
        </authorList>
    </citation>
    <scope>NUCLEOTIDE SEQUENCE</scope>
</reference>
<feature type="domain" description="DNA topoisomerase type IA zn finger" evidence="1">
    <location>
        <begin position="2"/>
        <end position="24"/>
    </location>
</feature>
<gene>
    <name evidence="2" type="ORF">METZ01_LOCUS33226</name>
</gene>
<dbReference type="Pfam" id="PF01396">
    <property type="entry name" value="Zn_ribbon_Top1"/>
    <property type="match status" value="4"/>
</dbReference>
<dbReference type="EMBL" id="UINC01001425">
    <property type="protein sequence ID" value="SUZ80372.1"/>
    <property type="molecule type" value="Genomic_DNA"/>
</dbReference>
<proteinExistence type="predicted"/>
<feature type="domain" description="DNA topoisomerase type IA zn finger" evidence="1">
    <location>
        <begin position="42"/>
        <end position="74"/>
    </location>
</feature>
<evidence type="ECO:0000259" key="1">
    <source>
        <dbReference type="Pfam" id="PF01396"/>
    </source>
</evidence>
<dbReference type="GO" id="GO:0003916">
    <property type="term" value="F:DNA topoisomerase activity"/>
    <property type="evidence" value="ECO:0007669"/>
    <property type="project" value="InterPro"/>
</dbReference>
<dbReference type="Gene3D" id="3.30.65.10">
    <property type="entry name" value="Bacterial Topoisomerase I, domain 1"/>
    <property type="match status" value="3"/>
</dbReference>
<feature type="non-terminal residue" evidence="2">
    <location>
        <position position="1"/>
    </location>
</feature>